<gene>
    <name evidence="3" type="ORF">S06H3_48136</name>
</gene>
<dbReference type="CDD" id="cd04584">
    <property type="entry name" value="CBS_pair_AcuB_like"/>
    <property type="match status" value="1"/>
</dbReference>
<dbReference type="SMART" id="SM00116">
    <property type="entry name" value="CBS"/>
    <property type="match status" value="2"/>
</dbReference>
<dbReference type="InterPro" id="IPR000644">
    <property type="entry name" value="CBS_dom"/>
</dbReference>
<dbReference type="PROSITE" id="PS51371">
    <property type="entry name" value="CBS"/>
    <property type="match status" value="2"/>
</dbReference>
<reference evidence="3" key="1">
    <citation type="journal article" date="2014" name="Front. Microbiol.">
        <title>High frequency of phylogenetically diverse reductive dehalogenase-homologous genes in deep subseafloor sedimentary metagenomes.</title>
        <authorList>
            <person name="Kawai M."/>
            <person name="Futagami T."/>
            <person name="Toyoda A."/>
            <person name="Takaki Y."/>
            <person name="Nishi S."/>
            <person name="Hori S."/>
            <person name="Arai W."/>
            <person name="Tsubouchi T."/>
            <person name="Morono Y."/>
            <person name="Uchiyama I."/>
            <person name="Ito T."/>
            <person name="Fujiyama A."/>
            <person name="Inagaki F."/>
            <person name="Takami H."/>
        </authorList>
    </citation>
    <scope>NUCLEOTIDE SEQUENCE</scope>
    <source>
        <strain evidence="3">Expedition CK06-06</strain>
    </source>
</reference>
<dbReference type="PANTHER" id="PTHR43080">
    <property type="entry name" value="CBS DOMAIN-CONTAINING PROTEIN CBSX3, MITOCHONDRIAL"/>
    <property type="match status" value="1"/>
</dbReference>
<sequence length="211" mass="23177">IIDVMTRNVITVTRDTPVGEAQRIMQEHKIRRLPVVDGEGRPIGVVTTDRLERIKPRAGTPLLWQINYLLSRTTVGDVMRKRVVTVKPTDSVEYAIAKAQSARVGTVIVVEKGKIVGICSTNDFFYGIVNTTLGIGESGIRIIIIGGGSGKPAEKIISCINKLGIEIKVLWAIISPTIKKNNLVVHLETEDASNVIEELRKLGYEARVVAR</sequence>
<dbReference type="InterPro" id="IPR046342">
    <property type="entry name" value="CBS_dom_sf"/>
</dbReference>
<dbReference type="PANTHER" id="PTHR43080:SF2">
    <property type="entry name" value="CBS DOMAIN-CONTAINING PROTEIN"/>
    <property type="match status" value="1"/>
</dbReference>
<evidence type="ECO:0000313" key="3">
    <source>
        <dbReference type="EMBL" id="GAI39702.1"/>
    </source>
</evidence>
<dbReference type="AlphaFoldDB" id="X1N6Q8"/>
<name>X1N6Q8_9ZZZZ</name>
<dbReference type="Gene3D" id="3.10.580.10">
    <property type="entry name" value="CBS-domain"/>
    <property type="match status" value="1"/>
</dbReference>
<feature type="domain" description="CBS" evidence="2">
    <location>
        <begin position="79"/>
        <end position="135"/>
    </location>
</feature>
<feature type="domain" description="CBS" evidence="2">
    <location>
        <begin position="5"/>
        <end position="62"/>
    </location>
</feature>
<comment type="caution">
    <text evidence="3">The sequence shown here is derived from an EMBL/GenBank/DDBJ whole genome shotgun (WGS) entry which is preliminary data.</text>
</comment>
<evidence type="ECO:0000256" key="1">
    <source>
        <dbReference type="ARBA" id="ARBA00023122"/>
    </source>
</evidence>
<dbReference type="Pfam" id="PF00571">
    <property type="entry name" value="CBS"/>
    <property type="match status" value="2"/>
</dbReference>
<accession>X1N6Q8</accession>
<evidence type="ECO:0000259" key="2">
    <source>
        <dbReference type="PROSITE" id="PS51371"/>
    </source>
</evidence>
<dbReference type="EMBL" id="BARV01030295">
    <property type="protein sequence ID" value="GAI39702.1"/>
    <property type="molecule type" value="Genomic_DNA"/>
</dbReference>
<keyword evidence="1" id="KW-0129">CBS domain</keyword>
<dbReference type="InterPro" id="IPR051257">
    <property type="entry name" value="Diverse_CBS-Domain"/>
</dbReference>
<organism evidence="3">
    <name type="scientific">marine sediment metagenome</name>
    <dbReference type="NCBI Taxonomy" id="412755"/>
    <lineage>
        <taxon>unclassified sequences</taxon>
        <taxon>metagenomes</taxon>
        <taxon>ecological metagenomes</taxon>
    </lineage>
</organism>
<proteinExistence type="predicted"/>
<protein>
    <recommendedName>
        <fullName evidence="2">CBS domain-containing protein</fullName>
    </recommendedName>
</protein>
<dbReference type="SUPFAM" id="SSF54631">
    <property type="entry name" value="CBS-domain pair"/>
    <property type="match status" value="1"/>
</dbReference>
<feature type="non-terminal residue" evidence="3">
    <location>
        <position position="1"/>
    </location>
</feature>